<evidence type="ECO:0000313" key="6">
    <source>
        <dbReference type="EMBL" id="KAF2191813.1"/>
    </source>
</evidence>
<name>A0A6A6EL85_9PEZI</name>
<evidence type="ECO:0000256" key="2">
    <source>
        <dbReference type="ARBA" id="ARBA00004496"/>
    </source>
</evidence>
<dbReference type="AlphaFoldDB" id="A0A6A6EL85"/>
<dbReference type="Pfam" id="PF03517">
    <property type="entry name" value="Voldacs"/>
    <property type="match status" value="1"/>
</dbReference>
<dbReference type="GO" id="GO:0034715">
    <property type="term" value="C:pICln-Sm protein complex"/>
    <property type="evidence" value="ECO:0007669"/>
    <property type="project" value="TreeGrafter"/>
</dbReference>
<reference evidence="6" key="1">
    <citation type="journal article" date="2020" name="Stud. Mycol.">
        <title>101 Dothideomycetes genomes: a test case for predicting lifestyles and emergence of pathogens.</title>
        <authorList>
            <person name="Haridas S."/>
            <person name="Albert R."/>
            <person name="Binder M."/>
            <person name="Bloem J."/>
            <person name="Labutti K."/>
            <person name="Salamov A."/>
            <person name="Andreopoulos B."/>
            <person name="Baker S."/>
            <person name="Barry K."/>
            <person name="Bills G."/>
            <person name="Bluhm B."/>
            <person name="Cannon C."/>
            <person name="Castanera R."/>
            <person name="Culley D."/>
            <person name="Daum C."/>
            <person name="Ezra D."/>
            <person name="Gonzalez J."/>
            <person name="Henrissat B."/>
            <person name="Kuo A."/>
            <person name="Liang C."/>
            <person name="Lipzen A."/>
            <person name="Lutzoni F."/>
            <person name="Magnuson J."/>
            <person name="Mondo S."/>
            <person name="Nolan M."/>
            <person name="Ohm R."/>
            <person name="Pangilinan J."/>
            <person name="Park H.-J."/>
            <person name="Ramirez L."/>
            <person name="Alfaro M."/>
            <person name="Sun H."/>
            <person name="Tritt A."/>
            <person name="Yoshinaga Y."/>
            <person name="Zwiers L.-H."/>
            <person name="Turgeon B."/>
            <person name="Goodwin S."/>
            <person name="Spatafora J."/>
            <person name="Crous P."/>
            <person name="Grigoriev I."/>
        </authorList>
    </citation>
    <scope>NUCLEOTIDE SEQUENCE</scope>
    <source>
        <strain evidence="6">CBS 207.26</strain>
    </source>
</reference>
<dbReference type="EMBL" id="ML994616">
    <property type="protein sequence ID" value="KAF2191813.1"/>
    <property type="molecule type" value="Genomic_DNA"/>
</dbReference>
<feature type="region of interest" description="Disordered" evidence="5">
    <location>
        <begin position="184"/>
        <end position="204"/>
    </location>
</feature>
<dbReference type="Gene3D" id="2.30.29.30">
    <property type="entry name" value="Pleckstrin-homology domain (PH domain)/Phosphotyrosine-binding domain (PTB)"/>
    <property type="match status" value="1"/>
</dbReference>
<dbReference type="OrthoDB" id="19714at2759"/>
<gene>
    <name evidence="6" type="ORF">K469DRAFT_555597</name>
</gene>
<feature type="region of interest" description="Disordered" evidence="5">
    <location>
        <begin position="231"/>
        <end position="263"/>
    </location>
</feature>
<dbReference type="PANTHER" id="PTHR21399:SF0">
    <property type="entry name" value="METHYLOSOME SUBUNIT PICLN"/>
    <property type="match status" value="1"/>
</dbReference>
<sequence length="263" mass="28608">MALSHLNTAPVLTDFTPLEEHQTQTPSTFYGGKPVLYANFSGLTLAVPRTKLQNNPEIAKFSVVSSSDGTTTDGPVEEPEEALIKDVEIWVNSEDLVLFQQKPNPTGVSIQYPSIALHATMKWKSGVEALYMNLSLNDAQRVNDEDDIEILELTVLPPYYDTSPETACIKEIYHAMNSCADLHPDPDVSDDVEEEGEDDAPGAGGWITAENMHEFTDENGNITFPGGALGAGAGIVRPREDNGVNGANGVDGTDEETKWRRTE</sequence>
<evidence type="ECO:0000256" key="5">
    <source>
        <dbReference type="SAM" id="MobiDB-lite"/>
    </source>
</evidence>
<dbReference type="InterPro" id="IPR039924">
    <property type="entry name" value="ICln/Lot5/Saf5"/>
</dbReference>
<evidence type="ECO:0000313" key="7">
    <source>
        <dbReference type="Proteomes" id="UP000800200"/>
    </source>
</evidence>
<keyword evidence="3" id="KW-0963">Cytoplasm</keyword>
<feature type="compositionally biased region" description="Acidic residues" evidence="5">
    <location>
        <begin position="187"/>
        <end position="200"/>
    </location>
</feature>
<evidence type="ECO:0000256" key="3">
    <source>
        <dbReference type="ARBA" id="ARBA00022490"/>
    </source>
</evidence>
<dbReference type="GO" id="GO:0005829">
    <property type="term" value="C:cytosol"/>
    <property type="evidence" value="ECO:0007669"/>
    <property type="project" value="TreeGrafter"/>
</dbReference>
<evidence type="ECO:0000256" key="1">
    <source>
        <dbReference type="ARBA" id="ARBA00004123"/>
    </source>
</evidence>
<dbReference type="Proteomes" id="UP000800200">
    <property type="component" value="Unassembled WGS sequence"/>
</dbReference>
<dbReference type="GO" id="GO:0005681">
    <property type="term" value="C:spliceosomal complex"/>
    <property type="evidence" value="ECO:0007669"/>
    <property type="project" value="TreeGrafter"/>
</dbReference>
<comment type="subcellular location">
    <subcellularLocation>
        <location evidence="2">Cytoplasm</location>
    </subcellularLocation>
    <subcellularLocation>
        <location evidence="1">Nucleus</location>
    </subcellularLocation>
</comment>
<dbReference type="GO" id="GO:0045292">
    <property type="term" value="P:mRNA cis splicing, via spliceosome"/>
    <property type="evidence" value="ECO:0007669"/>
    <property type="project" value="TreeGrafter"/>
</dbReference>
<evidence type="ECO:0000256" key="4">
    <source>
        <dbReference type="ARBA" id="ARBA00023242"/>
    </source>
</evidence>
<organism evidence="6 7">
    <name type="scientific">Zopfia rhizophila CBS 207.26</name>
    <dbReference type="NCBI Taxonomy" id="1314779"/>
    <lineage>
        <taxon>Eukaryota</taxon>
        <taxon>Fungi</taxon>
        <taxon>Dikarya</taxon>
        <taxon>Ascomycota</taxon>
        <taxon>Pezizomycotina</taxon>
        <taxon>Dothideomycetes</taxon>
        <taxon>Dothideomycetes incertae sedis</taxon>
        <taxon>Zopfiaceae</taxon>
        <taxon>Zopfia</taxon>
    </lineage>
</organism>
<dbReference type="GO" id="GO:0000387">
    <property type="term" value="P:spliceosomal snRNP assembly"/>
    <property type="evidence" value="ECO:0007669"/>
    <property type="project" value="TreeGrafter"/>
</dbReference>
<keyword evidence="4" id="KW-0539">Nucleus</keyword>
<protein>
    <recommendedName>
        <fullName evidence="8">Protein LOT5</fullName>
    </recommendedName>
</protein>
<dbReference type="InterPro" id="IPR011993">
    <property type="entry name" value="PH-like_dom_sf"/>
</dbReference>
<dbReference type="PANTHER" id="PTHR21399">
    <property type="entry name" value="CHLORIDE CONDUCTANCE REGULATORY PROTEIN ICLN"/>
    <property type="match status" value="1"/>
</dbReference>
<accession>A0A6A6EL85</accession>
<proteinExistence type="predicted"/>
<keyword evidence="7" id="KW-1185">Reference proteome</keyword>
<evidence type="ECO:0008006" key="8">
    <source>
        <dbReference type="Google" id="ProtNLM"/>
    </source>
</evidence>